<proteinExistence type="predicted"/>
<dbReference type="HOGENOM" id="CLU_1273975_0_0_1"/>
<dbReference type="Proteomes" id="UP000026961">
    <property type="component" value="Chromosome 12"/>
</dbReference>
<dbReference type="STRING" id="40148.A0A0E0BUP7"/>
<keyword evidence="2" id="KW-1185">Reference proteome</keyword>
<protein>
    <submittedName>
        <fullName evidence="1">Uncharacterized protein</fullName>
    </submittedName>
</protein>
<dbReference type="AlphaFoldDB" id="A0A0E0BUP7"/>
<organism evidence="1">
    <name type="scientific">Oryza glumipatula</name>
    <dbReference type="NCBI Taxonomy" id="40148"/>
    <lineage>
        <taxon>Eukaryota</taxon>
        <taxon>Viridiplantae</taxon>
        <taxon>Streptophyta</taxon>
        <taxon>Embryophyta</taxon>
        <taxon>Tracheophyta</taxon>
        <taxon>Spermatophyta</taxon>
        <taxon>Magnoliopsida</taxon>
        <taxon>Liliopsida</taxon>
        <taxon>Poales</taxon>
        <taxon>Poaceae</taxon>
        <taxon>BOP clade</taxon>
        <taxon>Oryzoideae</taxon>
        <taxon>Oryzeae</taxon>
        <taxon>Oryzinae</taxon>
        <taxon>Oryza</taxon>
    </lineage>
</organism>
<sequence length="217" mass="23247">MAGGERAKATVGGGWTYGGGGGWLSGGGGGEGEGETRGMSSLFTACVVVISLGMERGRWGAASDSCRTFHRNGPKRHIIMILPENVATLSSQHETKEKVLSYSDASDVLRYAFTMTGATIDHEYKELSLAVEHDMLLREECSIVFTLIKWRPTLPPPKPLVAGPSPSPHGALALSSARELFLQLRDTLSEDTTTPVPLKQTPLLDVTGAARKARVRL</sequence>
<reference evidence="1" key="1">
    <citation type="submission" date="2015-04" db="UniProtKB">
        <authorList>
            <consortium name="EnsemblPlants"/>
        </authorList>
    </citation>
    <scope>IDENTIFICATION</scope>
</reference>
<reference evidence="1" key="2">
    <citation type="submission" date="2018-05" db="EMBL/GenBank/DDBJ databases">
        <title>OgluRS3 (Oryza glumaepatula Reference Sequence Version 3).</title>
        <authorList>
            <person name="Zhang J."/>
            <person name="Kudrna D."/>
            <person name="Lee S."/>
            <person name="Talag J."/>
            <person name="Welchert J."/>
            <person name="Wing R.A."/>
        </authorList>
    </citation>
    <scope>NUCLEOTIDE SEQUENCE [LARGE SCALE GENOMIC DNA]</scope>
</reference>
<evidence type="ECO:0000313" key="2">
    <source>
        <dbReference type="Proteomes" id="UP000026961"/>
    </source>
</evidence>
<accession>A0A0E0BUP7</accession>
<name>A0A0E0BUP7_9ORYZ</name>
<evidence type="ECO:0000313" key="1">
    <source>
        <dbReference type="EnsemblPlants" id="OGLUM12G19100.1"/>
    </source>
</evidence>
<dbReference type="Gramene" id="OGLUM12G19100.1">
    <property type="protein sequence ID" value="OGLUM12G19100.1"/>
    <property type="gene ID" value="OGLUM12G19100"/>
</dbReference>
<dbReference type="EnsemblPlants" id="OGLUM12G19100.1">
    <property type="protein sequence ID" value="OGLUM12G19100.1"/>
    <property type="gene ID" value="OGLUM12G19100"/>
</dbReference>